<dbReference type="GO" id="GO:0016787">
    <property type="term" value="F:hydrolase activity"/>
    <property type="evidence" value="ECO:0007669"/>
    <property type="project" value="UniProtKB-KW"/>
</dbReference>
<evidence type="ECO:0000256" key="2">
    <source>
        <dbReference type="SAM" id="MobiDB-lite"/>
    </source>
</evidence>
<dbReference type="InterPro" id="IPR029058">
    <property type="entry name" value="AB_hydrolase_fold"/>
</dbReference>
<feature type="transmembrane region" description="Helical" evidence="3">
    <location>
        <begin position="53"/>
        <end position="73"/>
    </location>
</feature>
<accession>A0ABY9WU05</accession>
<feature type="compositionally biased region" description="Basic and acidic residues" evidence="2">
    <location>
        <begin position="413"/>
        <end position="425"/>
    </location>
</feature>
<keyword evidence="3" id="KW-0472">Membrane</keyword>
<dbReference type="SUPFAM" id="SSF53474">
    <property type="entry name" value="alpha/beta-Hydrolases"/>
    <property type="match status" value="1"/>
</dbReference>
<protein>
    <submittedName>
        <fullName evidence="5">Alpha/beta hydrolase</fullName>
    </submittedName>
</protein>
<dbReference type="Gene3D" id="3.40.50.1820">
    <property type="entry name" value="alpha/beta hydrolase"/>
    <property type="match status" value="1"/>
</dbReference>
<dbReference type="EMBL" id="CP043494">
    <property type="protein sequence ID" value="WNG47088.1"/>
    <property type="molecule type" value="Genomic_DNA"/>
</dbReference>
<feature type="region of interest" description="Disordered" evidence="2">
    <location>
        <begin position="405"/>
        <end position="425"/>
    </location>
</feature>
<dbReference type="InterPro" id="IPR050300">
    <property type="entry name" value="GDXG_lipolytic_enzyme"/>
</dbReference>
<evidence type="ECO:0000259" key="4">
    <source>
        <dbReference type="Pfam" id="PF20434"/>
    </source>
</evidence>
<evidence type="ECO:0000256" key="1">
    <source>
        <dbReference type="ARBA" id="ARBA00022801"/>
    </source>
</evidence>
<keyword evidence="3" id="KW-0812">Transmembrane</keyword>
<evidence type="ECO:0000313" key="6">
    <source>
        <dbReference type="Proteomes" id="UP001611383"/>
    </source>
</evidence>
<proteinExistence type="predicted"/>
<dbReference type="InterPro" id="IPR049492">
    <property type="entry name" value="BD-FAE-like_dom"/>
</dbReference>
<feature type="transmembrane region" description="Helical" evidence="3">
    <location>
        <begin position="80"/>
        <end position="100"/>
    </location>
</feature>
<keyword evidence="6" id="KW-1185">Reference proteome</keyword>
<organism evidence="5 6">
    <name type="scientific">Archangium minus</name>
    <dbReference type="NCBI Taxonomy" id="83450"/>
    <lineage>
        <taxon>Bacteria</taxon>
        <taxon>Pseudomonadati</taxon>
        <taxon>Myxococcota</taxon>
        <taxon>Myxococcia</taxon>
        <taxon>Myxococcales</taxon>
        <taxon>Cystobacterineae</taxon>
        <taxon>Archangiaceae</taxon>
        <taxon>Archangium</taxon>
    </lineage>
</organism>
<evidence type="ECO:0000256" key="3">
    <source>
        <dbReference type="SAM" id="Phobius"/>
    </source>
</evidence>
<evidence type="ECO:0000313" key="5">
    <source>
        <dbReference type="EMBL" id="WNG47088.1"/>
    </source>
</evidence>
<dbReference type="Proteomes" id="UP001611383">
    <property type="component" value="Chromosome"/>
</dbReference>
<feature type="domain" description="BD-FAE-like" evidence="4">
    <location>
        <begin position="159"/>
        <end position="354"/>
    </location>
</feature>
<feature type="transmembrane region" description="Helical" evidence="3">
    <location>
        <begin position="12"/>
        <end position="33"/>
    </location>
</feature>
<gene>
    <name evidence="5" type="ORF">F0U60_25385</name>
</gene>
<keyword evidence="3" id="KW-1133">Transmembrane helix</keyword>
<dbReference type="PANTHER" id="PTHR48081">
    <property type="entry name" value="AB HYDROLASE SUPERFAMILY PROTEIN C4A8.06C"/>
    <property type="match status" value="1"/>
</dbReference>
<reference evidence="5 6" key="1">
    <citation type="submission" date="2019-08" db="EMBL/GenBank/DDBJ databases">
        <title>Archangium and Cystobacter genomes.</title>
        <authorList>
            <person name="Chen I.-C.K."/>
            <person name="Wielgoss S."/>
        </authorList>
    </citation>
    <scope>NUCLEOTIDE SEQUENCE [LARGE SCALE GENOMIC DNA]</scope>
    <source>
        <strain evidence="5 6">Cbm 6</strain>
    </source>
</reference>
<name>A0ABY9WU05_9BACT</name>
<sequence>MRHRTGSVKLHFVESLTILRLLLAVLAFGLGLLGFFKAPLGSLWKPAVAATEWGHVLAIGPLLVLLLPGGVGASDRIASVLAVLAALLLLSSLGRAFGYVRGLEVSFARAFGPIQARGLPGAPARPAPLVPGDLLSVSTPAVVPTRHLYRELDGHALHLDLYRSADASQPQPLVVVIHGGSWNSGDSTQLGWLNGYLASRGLTVAAINYRLAPRHSFPAQPEDVLAALKWLQENASRLGSDPSRIALLGRSAGGQLALLAAYTARDPAIRAVVGLYPPTDLNWGWDNPTNPLVMDSPKTLREYLGGTPAQVQERFDAASPVRFVNPGTPPTLLIHGTRDELVPAEHSRRLVQQLEQARVPHLWIELPWATHGCDANPAGPGGQITTWAVERFLTAAFQDAPLKAAATSSTARGDSRLSSRGVVDD</sequence>
<dbReference type="Pfam" id="PF20434">
    <property type="entry name" value="BD-FAE"/>
    <property type="match status" value="1"/>
</dbReference>
<keyword evidence="1 5" id="KW-0378">Hydrolase</keyword>